<dbReference type="Proteomes" id="UP000078465">
    <property type="component" value="Chromosome"/>
</dbReference>
<organism evidence="1 2">
    <name type="scientific">Rhizobium ruizarguesonis</name>
    <dbReference type="NCBI Taxonomy" id="2081791"/>
    <lineage>
        <taxon>Bacteria</taxon>
        <taxon>Pseudomonadati</taxon>
        <taxon>Pseudomonadota</taxon>
        <taxon>Alphaproteobacteria</taxon>
        <taxon>Hyphomicrobiales</taxon>
        <taxon>Rhizobiaceae</taxon>
        <taxon>Rhizobium/Agrobacterium group</taxon>
        <taxon>Rhizobium</taxon>
    </lineage>
</organism>
<evidence type="ECO:0000313" key="2">
    <source>
        <dbReference type="Proteomes" id="UP000078465"/>
    </source>
</evidence>
<name>A0ACD5EUD1_9HYPH</name>
<sequence length="146" mass="16791">MDQHVAERGPQLLRRGPRSQTGRRPAHGRGTANPCRRDSPYPHIRERKENERLAAERKKQEAEEARARRARLNAIIQRGDAVWREIETEIERRNASGYDKAASLLADLKTIAEQNGGTADFIRRLHSIHERHAQKGRFIDRLNAFG</sequence>
<accession>A0ACD5EUD1</accession>
<protein>
    <submittedName>
        <fullName evidence="1">Uncharacterized protein</fullName>
    </submittedName>
</protein>
<evidence type="ECO:0000313" key="1">
    <source>
        <dbReference type="EMBL" id="XKM42708.1"/>
    </source>
</evidence>
<proteinExistence type="predicted"/>
<reference evidence="1" key="1">
    <citation type="submission" date="2024-10" db="EMBL/GenBank/DDBJ databases">
        <title>Strain of Rhizobium-related bacteria isolated fromm roots of Vavilovia formosa.</title>
        <authorList>
            <person name="Kimeklis A."/>
            <person name="Afonin A."/>
        </authorList>
    </citation>
    <scope>NUCLEOTIDE SEQUENCE</scope>
    <source>
        <strain evidence="1">Vaf-46</strain>
    </source>
</reference>
<gene>
    <name evidence="1" type="ORF">A4U53_021125</name>
</gene>
<dbReference type="EMBL" id="CP171853">
    <property type="protein sequence ID" value="XKM42708.1"/>
    <property type="molecule type" value="Genomic_DNA"/>
</dbReference>